<evidence type="ECO:0000256" key="2">
    <source>
        <dbReference type="SAM" id="MobiDB-lite"/>
    </source>
</evidence>
<sequence length="912" mass="105047">MISKLSLQVDILKRDLSYDHPASKCASTQHYHTEVVSLNGVKSRIEISKLDRELQLLKLQYAKLTKDKCLTQSLGSFSVNKENLYSVINQQHFSSTQQMTKGKKQHIITGSGIQGKANTRYANKVDQSMVGLPCSGCARLNEQCVSLERRLAESNDRLAEALLSMEVKSRLIVEKDTEITLKEKEISDLRRKQQQVSHSRTDSSTINQSTQFFGVLDDTLARITQKPKQDCSNELRQQIIDLHEKLTGKALTDLDRSPSQLLRDMLYQPHHTPRRHTSPSPTRNSTAIETKMREVKEQQSKAETEIKLVKKQCKEEIEKAQKEISDIKRELEGKEREIKEMKNQQLEANSITRSNETLSKTVEILKLQLDREKKLLEEKVRELTQLSVIEQEHRLEIQDMRDRSVVYEDERARMMHALRNFKDKIASIEKQYAGEIMSKLRALRQEVASKVEGGKLVGQSMDEIVWQSVDQIAADIIGKVGSVVKQRENLQRAVNQIQGEKQQMMTQISSLSMSKSYSAMPTVGTIQRSYSPNKGSETVDYLQAEVAALRQKKDFFQQRVKDLEGFADQVNLFSSDRRKQDNLDLLRRLLSIVKDTASTLCCTDAKNTSSLLDKSDSSFISLTNDSSMLLNPDAYFSQSTDPAKLTEQTEQLLGMVLRTLQIQQLERQQLSEQVKMRELELESAHEQRQYDIEQAVMREEQDKEYILTVENNYQQELLHLRVEKDQVVQQTMEFSKNLQALTMDYDMRVQQVRELESQVSHLQQELSAKESILKDKYSRESDAKLQLTHETAFTQGRHQAEEELSIENSKLRALIDSLRNELSLKSKRLIEMQFEFEEVSKQKKRLMVEMEEQKERGCREREGQREMQLRLEQLIAEVHFLKNMSKGNSGFRVNDSSHISNTSSSQGASLLI</sequence>
<feature type="coiled-coil region" evidence="1">
    <location>
        <begin position="292"/>
        <end position="386"/>
    </location>
</feature>
<feature type="region of interest" description="Disordered" evidence="2">
    <location>
        <begin position="892"/>
        <end position="912"/>
    </location>
</feature>
<feature type="coiled-coil region" evidence="1">
    <location>
        <begin position="801"/>
        <end position="884"/>
    </location>
</feature>
<keyword evidence="1" id="KW-0175">Coiled coil</keyword>
<name>A0A8J8T785_HALGN</name>
<keyword evidence="4" id="KW-1185">Reference proteome</keyword>
<feature type="compositionally biased region" description="Low complexity" evidence="2">
    <location>
        <begin position="896"/>
        <end position="905"/>
    </location>
</feature>
<comment type="caution">
    <text evidence="3">The sequence shown here is derived from an EMBL/GenBank/DDBJ whole genome shotgun (WGS) entry which is preliminary data.</text>
</comment>
<reference evidence="3" key="1">
    <citation type="submission" date="2019-06" db="EMBL/GenBank/DDBJ databases">
        <authorList>
            <person name="Zheng W."/>
        </authorList>
    </citation>
    <scope>NUCLEOTIDE SEQUENCE</scope>
    <source>
        <strain evidence="3">QDHG01</strain>
    </source>
</reference>
<protein>
    <submittedName>
        <fullName evidence="3">Uncharacterized protein</fullName>
    </submittedName>
</protein>
<dbReference type="Proteomes" id="UP000785679">
    <property type="component" value="Unassembled WGS sequence"/>
</dbReference>
<evidence type="ECO:0000313" key="3">
    <source>
        <dbReference type="EMBL" id="TNV85022.1"/>
    </source>
</evidence>
<organism evidence="3 4">
    <name type="scientific">Halteria grandinella</name>
    <dbReference type="NCBI Taxonomy" id="5974"/>
    <lineage>
        <taxon>Eukaryota</taxon>
        <taxon>Sar</taxon>
        <taxon>Alveolata</taxon>
        <taxon>Ciliophora</taxon>
        <taxon>Intramacronucleata</taxon>
        <taxon>Spirotrichea</taxon>
        <taxon>Stichotrichia</taxon>
        <taxon>Sporadotrichida</taxon>
        <taxon>Halteriidae</taxon>
        <taxon>Halteria</taxon>
    </lineage>
</organism>
<dbReference type="EMBL" id="RRYP01002211">
    <property type="protein sequence ID" value="TNV85022.1"/>
    <property type="molecule type" value="Genomic_DNA"/>
</dbReference>
<evidence type="ECO:0000313" key="4">
    <source>
        <dbReference type="Proteomes" id="UP000785679"/>
    </source>
</evidence>
<evidence type="ECO:0000256" key="1">
    <source>
        <dbReference type="SAM" id="Coils"/>
    </source>
</evidence>
<feature type="coiled-coil region" evidence="1">
    <location>
        <begin position="745"/>
        <end position="772"/>
    </location>
</feature>
<gene>
    <name evidence="3" type="ORF">FGO68_gene17136</name>
</gene>
<proteinExistence type="predicted"/>
<accession>A0A8J8T785</accession>
<dbReference type="AlphaFoldDB" id="A0A8J8T785"/>
<dbReference type="OrthoDB" id="326928at2759"/>